<dbReference type="HAMAP" id="MF_00316">
    <property type="entry name" value="MobA"/>
    <property type="match status" value="1"/>
</dbReference>
<accession>A0A2S8S8F2</accession>
<keyword evidence="1 8" id="KW-0963">Cytoplasm</keyword>
<evidence type="ECO:0000313" key="10">
    <source>
        <dbReference type="EMBL" id="PQV56988.1"/>
    </source>
</evidence>
<comment type="function">
    <text evidence="8">Transfers a GMP moiety from GTP to Mo-molybdopterin (Mo-MPT) cofactor (Moco or molybdenum cofactor) to form Mo-molybdopterin guanine dinucleotide (Mo-MGD) cofactor.</text>
</comment>
<evidence type="ECO:0000256" key="4">
    <source>
        <dbReference type="ARBA" id="ARBA00022741"/>
    </source>
</evidence>
<evidence type="ECO:0000256" key="8">
    <source>
        <dbReference type="HAMAP-Rule" id="MF_00316"/>
    </source>
</evidence>
<name>A0A2S8S8F2_9RHOB</name>
<evidence type="ECO:0000256" key="7">
    <source>
        <dbReference type="ARBA" id="ARBA00023150"/>
    </source>
</evidence>
<evidence type="ECO:0000256" key="6">
    <source>
        <dbReference type="ARBA" id="ARBA00023134"/>
    </source>
</evidence>
<evidence type="ECO:0000313" key="11">
    <source>
        <dbReference type="Proteomes" id="UP000238338"/>
    </source>
</evidence>
<dbReference type="GO" id="GO:0046872">
    <property type="term" value="F:metal ion binding"/>
    <property type="evidence" value="ECO:0007669"/>
    <property type="project" value="UniProtKB-KW"/>
</dbReference>
<gene>
    <name evidence="8" type="primary">mobA</name>
    <name evidence="10" type="ORF">LX70_01843</name>
</gene>
<evidence type="ECO:0000256" key="1">
    <source>
        <dbReference type="ARBA" id="ARBA00022490"/>
    </source>
</evidence>
<dbReference type="InterPro" id="IPR029044">
    <property type="entry name" value="Nucleotide-diphossugar_trans"/>
</dbReference>
<feature type="binding site" evidence="8">
    <location>
        <position position="55"/>
    </location>
    <ligand>
        <name>GTP</name>
        <dbReference type="ChEBI" id="CHEBI:37565"/>
    </ligand>
</feature>
<dbReference type="NCBIfam" id="TIGR02665">
    <property type="entry name" value="molyb_mobA"/>
    <property type="match status" value="1"/>
</dbReference>
<dbReference type="AlphaFoldDB" id="A0A2S8S8F2"/>
<comment type="similarity">
    <text evidence="8">Belongs to the MobA family.</text>
</comment>
<comment type="subcellular location">
    <subcellularLocation>
        <location evidence="8">Cytoplasm</location>
    </subcellularLocation>
</comment>
<dbReference type="GO" id="GO:0005525">
    <property type="term" value="F:GTP binding"/>
    <property type="evidence" value="ECO:0007669"/>
    <property type="project" value="UniProtKB-UniRule"/>
</dbReference>
<evidence type="ECO:0000256" key="5">
    <source>
        <dbReference type="ARBA" id="ARBA00022842"/>
    </source>
</evidence>
<dbReference type="GO" id="GO:0061603">
    <property type="term" value="F:molybdenum cofactor guanylyltransferase activity"/>
    <property type="evidence" value="ECO:0007669"/>
    <property type="project" value="UniProtKB-EC"/>
</dbReference>
<comment type="catalytic activity">
    <reaction evidence="8">
        <text>Mo-molybdopterin + GTP + H(+) = Mo-molybdopterin guanine dinucleotide + diphosphate</text>
        <dbReference type="Rhea" id="RHEA:34243"/>
        <dbReference type="ChEBI" id="CHEBI:15378"/>
        <dbReference type="ChEBI" id="CHEBI:33019"/>
        <dbReference type="ChEBI" id="CHEBI:37565"/>
        <dbReference type="ChEBI" id="CHEBI:71302"/>
        <dbReference type="ChEBI" id="CHEBI:71310"/>
        <dbReference type="EC" id="2.7.7.77"/>
    </reaction>
</comment>
<proteinExistence type="inferred from homology"/>
<dbReference type="GO" id="GO:0005737">
    <property type="term" value="C:cytoplasm"/>
    <property type="evidence" value="ECO:0007669"/>
    <property type="project" value="UniProtKB-SubCell"/>
</dbReference>
<dbReference type="RefSeq" id="WP_105514346.1">
    <property type="nucleotide sequence ID" value="NZ_PVEP01000003.1"/>
</dbReference>
<keyword evidence="6 8" id="KW-0342">GTP-binding</keyword>
<dbReference type="Proteomes" id="UP000238338">
    <property type="component" value="Unassembled WGS sequence"/>
</dbReference>
<comment type="cofactor">
    <cofactor evidence="8">
        <name>Mg(2+)</name>
        <dbReference type="ChEBI" id="CHEBI:18420"/>
    </cofactor>
</comment>
<protein>
    <recommendedName>
        <fullName evidence="8">Molybdenum cofactor guanylyltransferase</fullName>
        <shortName evidence="8">MoCo guanylyltransferase</shortName>
        <ecNumber evidence="8">2.7.7.77</ecNumber>
    </recommendedName>
    <alternativeName>
        <fullName evidence="8">GTP:molybdopterin guanylyltransferase</fullName>
    </alternativeName>
    <alternativeName>
        <fullName evidence="8">Mo-MPT guanylyltransferase</fullName>
    </alternativeName>
    <alternativeName>
        <fullName evidence="8">Molybdopterin guanylyltransferase</fullName>
    </alternativeName>
    <alternativeName>
        <fullName evidence="8">Molybdopterin-guanine dinucleotide synthase</fullName>
        <shortName evidence="8">MGD synthase</shortName>
    </alternativeName>
</protein>
<keyword evidence="7 8" id="KW-0501">Molybdenum cofactor biosynthesis</keyword>
<comment type="domain">
    <text evidence="8">The N-terminal domain determines nucleotide recognition and specific binding, while the C-terminal domain determines the specific binding to the target protein.</text>
</comment>
<dbReference type="PANTHER" id="PTHR19136">
    <property type="entry name" value="MOLYBDENUM COFACTOR GUANYLYLTRANSFERASE"/>
    <property type="match status" value="1"/>
</dbReference>
<feature type="binding site" evidence="8">
    <location>
        <position position="27"/>
    </location>
    <ligand>
        <name>GTP</name>
        <dbReference type="ChEBI" id="CHEBI:37565"/>
    </ligand>
</feature>
<dbReference type="Pfam" id="PF12804">
    <property type="entry name" value="NTP_transf_3"/>
    <property type="match status" value="1"/>
</dbReference>
<dbReference type="OrthoDB" id="9788394at2"/>
<feature type="domain" description="MobA-like NTP transferase" evidence="9">
    <location>
        <begin position="11"/>
        <end position="168"/>
    </location>
</feature>
<dbReference type="GO" id="GO:1902758">
    <property type="term" value="P:bis(molybdopterin guanine dinucleotide)molybdenum biosynthetic process"/>
    <property type="evidence" value="ECO:0007669"/>
    <property type="project" value="TreeGrafter"/>
</dbReference>
<feature type="binding site" evidence="8">
    <location>
        <position position="106"/>
    </location>
    <ligand>
        <name>GTP</name>
        <dbReference type="ChEBI" id="CHEBI:37565"/>
    </ligand>
</feature>
<keyword evidence="3 8" id="KW-0479">Metal-binding</keyword>
<keyword evidence="5 8" id="KW-0460">Magnesium</keyword>
<dbReference type="EC" id="2.7.7.77" evidence="8"/>
<organism evidence="10 11">
    <name type="scientific">Albidovulum denitrificans</name>
    <dbReference type="NCBI Taxonomy" id="404881"/>
    <lineage>
        <taxon>Bacteria</taxon>
        <taxon>Pseudomonadati</taxon>
        <taxon>Pseudomonadota</taxon>
        <taxon>Alphaproteobacteria</taxon>
        <taxon>Rhodobacterales</taxon>
        <taxon>Paracoccaceae</taxon>
        <taxon>Albidovulum</taxon>
    </lineage>
</organism>
<dbReference type="Gene3D" id="3.90.550.10">
    <property type="entry name" value="Spore Coat Polysaccharide Biosynthesis Protein SpsA, Chain A"/>
    <property type="match status" value="1"/>
</dbReference>
<sequence length="208" mass="21418">MSTDPGGILPAVILAGGRGTRMGGADKAFLRLAGRPMIAHLIDRLGRQCAPLAINAGGEAGRFAFTQLPVLSDSVAGQPGPLAGILAAMDWAAALGAGCVVTAAVDTPFLPADLADRLRRAAGPSGLAIAASADDTGRMRRHPTFGLWPVRLRGPLRAALNTGERKVMLWAEAQGATVAEFGATPFDPFFNINTPEDLAEAERLGAGL</sequence>
<feature type="binding site" evidence="8">
    <location>
        <begin position="14"/>
        <end position="16"/>
    </location>
    <ligand>
        <name>GTP</name>
        <dbReference type="ChEBI" id="CHEBI:37565"/>
    </ligand>
</feature>
<keyword evidence="4 8" id="KW-0547">Nucleotide-binding</keyword>
<dbReference type="PANTHER" id="PTHR19136:SF81">
    <property type="entry name" value="MOLYBDENUM COFACTOR GUANYLYLTRANSFERASE"/>
    <property type="match status" value="1"/>
</dbReference>
<dbReference type="InterPro" id="IPR025877">
    <property type="entry name" value="MobA-like_NTP_Trfase"/>
</dbReference>
<dbReference type="SUPFAM" id="SSF53448">
    <property type="entry name" value="Nucleotide-diphospho-sugar transferases"/>
    <property type="match status" value="1"/>
</dbReference>
<dbReference type="CDD" id="cd02503">
    <property type="entry name" value="MobA"/>
    <property type="match status" value="1"/>
</dbReference>
<keyword evidence="11" id="KW-1185">Reference proteome</keyword>
<evidence type="ECO:0000256" key="2">
    <source>
        <dbReference type="ARBA" id="ARBA00022679"/>
    </source>
</evidence>
<keyword evidence="10" id="KW-0548">Nucleotidyltransferase</keyword>
<comment type="caution">
    <text evidence="10">The sequence shown here is derived from an EMBL/GenBank/DDBJ whole genome shotgun (WGS) entry which is preliminary data.</text>
</comment>
<reference evidence="10 11" key="1">
    <citation type="submission" date="2018-02" db="EMBL/GenBank/DDBJ databases">
        <title>Genomic Encyclopedia of Archaeal and Bacterial Type Strains, Phase II (KMG-II): from individual species to whole genera.</title>
        <authorList>
            <person name="Goeker M."/>
        </authorList>
    </citation>
    <scope>NUCLEOTIDE SEQUENCE [LARGE SCALE GENOMIC DNA]</scope>
    <source>
        <strain evidence="10 11">DSM 18921</strain>
    </source>
</reference>
<dbReference type="EMBL" id="PVEP01000003">
    <property type="protein sequence ID" value="PQV56988.1"/>
    <property type="molecule type" value="Genomic_DNA"/>
</dbReference>
<evidence type="ECO:0000259" key="9">
    <source>
        <dbReference type="Pfam" id="PF12804"/>
    </source>
</evidence>
<comment type="subunit">
    <text evidence="8">Monomer.</text>
</comment>
<dbReference type="InterPro" id="IPR013482">
    <property type="entry name" value="Molybde_CF_guanTrfase"/>
</dbReference>
<evidence type="ECO:0000256" key="3">
    <source>
        <dbReference type="ARBA" id="ARBA00022723"/>
    </source>
</evidence>
<feature type="binding site" evidence="8">
    <location>
        <position position="73"/>
    </location>
    <ligand>
        <name>GTP</name>
        <dbReference type="ChEBI" id="CHEBI:37565"/>
    </ligand>
</feature>
<feature type="binding site" evidence="8">
    <location>
        <position position="106"/>
    </location>
    <ligand>
        <name>Mg(2+)</name>
        <dbReference type="ChEBI" id="CHEBI:18420"/>
    </ligand>
</feature>
<keyword evidence="2 8" id="KW-0808">Transferase</keyword>